<dbReference type="EMBL" id="VGLS01000673">
    <property type="protein sequence ID" value="MBM3225746.1"/>
    <property type="molecule type" value="Genomic_DNA"/>
</dbReference>
<comment type="caution">
    <text evidence="2">The sequence shown here is derived from an EMBL/GenBank/DDBJ whole genome shotgun (WGS) entry which is preliminary data.</text>
</comment>
<evidence type="ECO:0000313" key="3">
    <source>
        <dbReference type="Proteomes" id="UP000712673"/>
    </source>
</evidence>
<dbReference type="GO" id="GO:0001514">
    <property type="term" value="P:selenocysteine incorporation"/>
    <property type="evidence" value="ECO:0007669"/>
    <property type="project" value="InterPro"/>
</dbReference>
<dbReference type="AlphaFoldDB" id="A0A937W610"/>
<dbReference type="Gene3D" id="1.10.10.10">
    <property type="entry name" value="Winged helix-like DNA-binding domain superfamily/Winged helix DNA-binding domain"/>
    <property type="match status" value="1"/>
</dbReference>
<dbReference type="InterPro" id="IPR036390">
    <property type="entry name" value="WH_DNA-bd_sf"/>
</dbReference>
<proteinExistence type="predicted"/>
<dbReference type="GO" id="GO:0005737">
    <property type="term" value="C:cytoplasm"/>
    <property type="evidence" value="ECO:0007669"/>
    <property type="project" value="InterPro"/>
</dbReference>
<sequence>MLVDQQKLVRLKGDLFYHHEILERIEHELRTYLEAKSEITAAEFRDLLQISRKYAIPLLEHFDNQRMTMRIGDKRVLRKVG</sequence>
<organism evidence="2 3">
    <name type="scientific">Tectimicrobiota bacterium</name>
    <dbReference type="NCBI Taxonomy" id="2528274"/>
    <lineage>
        <taxon>Bacteria</taxon>
        <taxon>Pseudomonadati</taxon>
        <taxon>Nitrospinota/Tectimicrobiota group</taxon>
        <taxon>Candidatus Tectimicrobiota</taxon>
    </lineage>
</organism>
<dbReference type="SUPFAM" id="SSF46785">
    <property type="entry name" value="Winged helix' DNA-binding domain"/>
    <property type="match status" value="1"/>
</dbReference>
<protein>
    <recommendedName>
        <fullName evidence="1">Elongation factor SelB fourth winged-helix domain-containing protein</fullName>
    </recommendedName>
</protein>
<reference evidence="2" key="1">
    <citation type="submission" date="2019-03" db="EMBL/GenBank/DDBJ databases">
        <title>Lake Tanganyika Metagenome-Assembled Genomes (MAGs).</title>
        <authorList>
            <person name="Tran P."/>
        </authorList>
    </citation>
    <scope>NUCLEOTIDE SEQUENCE</scope>
    <source>
        <strain evidence="2">K_DeepCast_65m_m2_066</strain>
    </source>
</reference>
<accession>A0A937W610</accession>
<dbReference type="GO" id="GO:0003746">
    <property type="term" value="F:translation elongation factor activity"/>
    <property type="evidence" value="ECO:0007669"/>
    <property type="project" value="InterPro"/>
</dbReference>
<dbReference type="InterPro" id="IPR015191">
    <property type="entry name" value="SelB_WHD4"/>
</dbReference>
<gene>
    <name evidence="2" type="ORF">FJZ47_18375</name>
</gene>
<dbReference type="GO" id="GO:0005525">
    <property type="term" value="F:GTP binding"/>
    <property type="evidence" value="ECO:0007669"/>
    <property type="project" value="InterPro"/>
</dbReference>
<name>A0A937W610_UNCTE</name>
<dbReference type="GO" id="GO:0003723">
    <property type="term" value="F:RNA binding"/>
    <property type="evidence" value="ECO:0007669"/>
    <property type="project" value="InterPro"/>
</dbReference>
<dbReference type="Pfam" id="PF09107">
    <property type="entry name" value="WHD_3rd_SelB"/>
    <property type="match status" value="1"/>
</dbReference>
<feature type="domain" description="Elongation factor SelB fourth winged-helix" evidence="1">
    <location>
        <begin position="32"/>
        <end position="77"/>
    </location>
</feature>
<evidence type="ECO:0000259" key="1">
    <source>
        <dbReference type="Pfam" id="PF09107"/>
    </source>
</evidence>
<evidence type="ECO:0000313" key="2">
    <source>
        <dbReference type="EMBL" id="MBM3225746.1"/>
    </source>
</evidence>
<dbReference type="InterPro" id="IPR036388">
    <property type="entry name" value="WH-like_DNA-bd_sf"/>
</dbReference>
<dbReference type="Proteomes" id="UP000712673">
    <property type="component" value="Unassembled WGS sequence"/>
</dbReference>